<dbReference type="PANTHER" id="PTHR30474">
    <property type="entry name" value="CELL CYCLE PROTEIN"/>
    <property type="match status" value="1"/>
</dbReference>
<evidence type="ECO:0000256" key="8">
    <source>
        <dbReference type="ARBA" id="ARBA00023136"/>
    </source>
</evidence>
<evidence type="ECO:0000313" key="18">
    <source>
        <dbReference type="Proteomes" id="UP000228781"/>
    </source>
</evidence>
<dbReference type="PANTHER" id="PTHR30474:SF2">
    <property type="entry name" value="PEPTIDOGLYCAN GLYCOSYLTRANSFERASE FTSW-RELATED"/>
    <property type="match status" value="1"/>
</dbReference>
<feature type="transmembrane region" description="Helical" evidence="16">
    <location>
        <begin position="240"/>
        <end position="260"/>
    </location>
</feature>
<name>A0A2M8EJ83_UNCKA</name>
<evidence type="ECO:0000256" key="12">
    <source>
        <dbReference type="ARBA" id="ARBA00041185"/>
    </source>
</evidence>
<evidence type="ECO:0000256" key="5">
    <source>
        <dbReference type="ARBA" id="ARBA00022960"/>
    </source>
</evidence>
<feature type="transmembrane region" description="Helical" evidence="16">
    <location>
        <begin position="157"/>
        <end position="190"/>
    </location>
</feature>
<keyword evidence="7 16" id="KW-1133">Transmembrane helix</keyword>
<feature type="transmembrane region" description="Helical" evidence="16">
    <location>
        <begin position="78"/>
        <end position="96"/>
    </location>
</feature>
<keyword evidence="4 16" id="KW-0812">Transmembrane</keyword>
<feature type="transmembrane region" description="Helical" evidence="16">
    <location>
        <begin position="15"/>
        <end position="33"/>
    </location>
</feature>
<dbReference type="PROSITE" id="PS00428">
    <property type="entry name" value="FTSW_RODA_SPOVE"/>
    <property type="match status" value="1"/>
</dbReference>
<evidence type="ECO:0000256" key="9">
    <source>
        <dbReference type="ARBA" id="ARBA00032370"/>
    </source>
</evidence>
<dbReference type="GO" id="GO:0009252">
    <property type="term" value="P:peptidoglycan biosynthetic process"/>
    <property type="evidence" value="ECO:0007669"/>
    <property type="project" value="UniProtKB-KW"/>
</dbReference>
<dbReference type="GO" id="GO:0032153">
    <property type="term" value="C:cell division site"/>
    <property type="evidence" value="ECO:0007669"/>
    <property type="project" value="TreeGrafter"/>
</dbReference>
<evidence type="ECO:0000256" key="6">
    <source>
        <dbReference type="ARBA" id="ARBA00022984"/>
    </source>
</evidence>
<protein>
    <recommendedName>
        <fullName evidence="12">Probable peptidoglycan glycosyltransferase FtsW</fullName>
        <ecNumber evidence="14">2.4.99.28</ecNumber>
    </recommendedName>
    <alternativeName>
        <fullName evidence="13">Cell division protein FtsW</fullName>
    </alternativeName>
    <alternativeName>
        <fullName evidence="10">Cell wall polymerase</fullName>
    </alternativeName>
    <alternativeName>
        <fullName evidence="9">Peptidoglycan polymerase</fullName>
    </alternativeName>
</protein>
<evidence type="ECO:0000256" key="15">
    <source>
        <dbReference type="ARBA" id="ARBA00049902"/>
    </source>
</evidence>
<proteinExistence type="inferred from homology"/>
<organism evidence="17 18">
    <name type="scientific">candidate division WWE3 bacterium CG_4_9_14_0_2_um_filter_48_10</name>
    <dbReference type="NCBI Taxonomy" id="1975078"/>
    <lineage>
        <taxon>Bacteria</taxon>
        <taxon>Katanobacteria</taxon>
    </lineage>
</organism>
<comment type="caution">
    <text evidence="17">The sequence shown here is derived from an EMBL/GenBank/DDBJ whole genome shotgun (WGS) entry which is preliminary data.</text>
</comment>
<evidence type="ECO:0000256" key="4">
    <source>
        <dbReference type="ARBA" id="ARBA00022692"/>
    </source>
</evidence>
<feature type="transmembrane region" description="Helical" evidence="16">
    <location>
        <begin position="48"/>
        <end position="71"/>
    </location>
</feature>
<comment type="subcellular location">
    <subcellularLocation>
        <location evidence="1">Membrane</location>
        <topology evidence="1">Multi-pass membrane protein</topology>
    </subcellularLocation>
</comment>
<feature type="transmembrane region" description="Helical" evidence="16">
    <location>
        <begin position="196"/>
        <end position="219"/>
    </location>
</feature>
<evidence type="ECO:0000256" key="14">
    <source>
        <dbReference type="ARBA" id="ARBA00044770"/>
    </source>
</evidence>
<comment type="similarity">
    <text evidence="11">Belongs to the SEDS family. FtsW subfamily.</text>
</comment>
<keyword evidence="3" id="KW-0808">Transferase</keyword>
<dbReference type="Pfam" id="PF01098">
    <property type="entry name" value="FTSW_RODA_SPOVE"/>
    <property type="match status" value="1"/>
</dbReference>
<dbReference type="AlphaFoldDB" id="A0A2M8EJ83"/>
<dbReference type="Proteomes" id="UP000228781">
    <property type="component" value="Unassembled WGS sequence"/>
</dbReference>
<keyword evidence="8 16" id="KW-0472">Membrane</keyword>
<dbReference type="GO" id="GO:0008955">
    <property type="term" value="F:peptidoglycan glycosyltransferase activity"/>
    <property type="evidence" value="ECO:0007669"/>
    <property type="project" value="UniProtKB-EC"/>
</dbReference>
<feature type="transmembrane region" description="Helical" evidence="16">
    <location>
        <begin position="285"/>
        <end position="305"/>
    </location>
</feature>
<dbReference type="GO" id="GO:0005886">
    <property type="term" value="C:plasma membrane"/>
    <property type="evidence" value="ECO:0007669"/>
    <property type="project" value="TreeGrafter"/>
</dbReference>
<dbReference type="GO" id="GO:0051301">
    <property type="term" value="P:cell division"/>
    <property type="evidence" value="ECO:0007669"/>
    <property type="project" value="InterPro"/>
</dbReference>
<evidence type="ECO:0000256" key="3">
    <source>
        <dbReference type="ARBA" id="ARBA00022679"/>
    </source>
</evidence>
<keyword evidence="6" id="KW-0573">Peptidoglycan synthesis</keyword>
<evidence type="ECO:0000256" key="7">
    <source>
        <dbReference type="ARBA" id="ARBA00022989"/>
    </source>
</evidence>
<dbReference type="GO" id="GO:0008360">
    <property type="term" value="P:regulation of cell shape"/>
    <property type="evidence" value="ECO:0007669"/>
    <property type="project" value="UniProtKB-KW"/>
</dbReference>
<feature type="transmembrane region" description="Helical" evidence="16">
    <location>
        <begin position="317"/>
        <end position="339"/>
    </location>
</feature>
<feature type="transmembrane region" description="Helical" evidence="16">
    <location>
        <begin position="351"/>
        <end position="372"/>
    </location>
</feature>
<evidence type="ECO:0000256" key="11">
    <source>
        <dbReference type="ARBA" id="ARBA00038053"/>
    </source>
</evidence>
<comment type="catalytic activity">
    <reaction evidence="15">
        <text>[GlcNAc-(1-&gt;4)-Mur2Ac(oyl-L-Ala-gamma-D-Glu-L-Lys-D-Ala-D-Ala)](n)-di-trans,octa-cis-undecaprenyl diphosphate + beta-D-GlcNAc-(1-&gt;4)-Mur2Ac(oyl-L-Ala-gamma-D-Glu-L-Lys-D-Ala-D-Ala)-di-trans,octa-cis-undecaprenyl diphosphate = [GlcNAc-(1-&gt;4)-Mur2Ac(oyl-L-Ala-gamma-D-Glu-L-Lys-D-Ala-D-Ala)](n+1)-di-trans,octa-cis-undecaprenyl diphosphate + di-trans,octa-cis-undecaprenyl diphosphate + H(+)</text>
        <dbReference type="Rhea" id="RHEA:23708"/>
        <dbReference type="Rhea" id="RHEA-COMP:9602"/>
        <dbReference type="Rhea" id="RHEA-COMP:9603"/>
        <dbReference type="ChEBI" id="CHEBI:15378"/>
        <dbReference type="ChEBI" id="CHEBI:58405"/>
        <dbReference type="ChEBI" id="CHEBI:60033"/>
        <dbReference type="ChEBI" id="CHEBI:78435"/>
        <dbReference type="EC" id="2.4.99.28"/>
    </reaction>
</comment>
<feature type="transmembrane region" description="Helical" evidence="16">
    <location>
        <begin position="127"/>
        <end position="145"/>
    </location>
</feature>
<evidence type="ECO:0000256" key="1">
    <source>
        <dbReference type="ARBA" id="ARBA00004141"/>
    </source>
</evidence>
<evidence type="ECO:0000256" key="13">
    <source>
        <dbReference type="ARBA" id="ARBA00041418"/>
    </source>
</evidence>
<evidence type="ECO:0000256" key="2">
    <source>
        <dbReference type="ARBA" id="ARBA00022676"/>
    </source>
</evidence>
<accession>A0A2M8EJ83</accession>
<gene>
    <name evidence="17" type="ORF">CO059_01655</name>
</gene>
<reference evidence="18" key="1">
    <citation type="submission" date="2017-09" db="EMBL/GenBank/DDBJ databases">
        <title>Depth-based differentiation of microbial function through sediment-hosted aquifers and enrichment of novel symbionts in the deep terrestrial subsurface.</title>
        <authorList>
            <person name="Probst A.J."/>
            <person name="Ladd B."/>
            <person name="Jarett J.K."/>
            <person name="Geller-Mcgrath D.E."/>
            <person name="Sieber C.M.K."/>
            <person name="Emerson J.B."/>
            <person name="Anantharaman K."/>
            <person name="Thomas B.C."/>
            <person name="Malmstrom R."/>
            <person name="Stieglmeier M."/>
            <person name="Klingl A."/>
            <person name="Woyke T."/>
            <person name="Ryan C.M."/>
            <person name="Banfield J.F."/>
        </authorList>
    </citation>
    <scope>NUCLEOTIDE SEQUENCE [LARGE SCALE GENOMIC DNA]</scope>
</reference>
<dbReference type="EC" id="2.4.99.28" evidence="14"/>
<dbReference type="EMBL" id="PFSK01000019">
    <property type="protein sequence ID" value="PJC22780.1"/>
    <property type="molecule type" value="Genomic_DNA"/>
</dbReference>
<dbReference type="InterPro" id="IPR018365">
    <property type="entry name" value="Cell_cycle_FtsW-rel_CS"/>
</dbReference>
<dbReference type="InterPro" id="IPR001182">
    <property type="entry name" value="FtsW/RodA"/>
</dbReference>
<keyword evidence="2" id="KW-0328">Glycosyltransferase</keyword>
<evidence type="ECO:0000313" key="17">
    <source>
        <dbReference type="EMBL" id="PJC22780.1"/>
    </source>
</evidence>
<keyword evidence="5" id="KW-0133">Cell shape</keyword>
<sequence>MVQKHYLRGSHKPDLVLLVTVSLLLVFGVLMVYDASVVTSLELFGGQYHYLILQAIWVLLGAAPAVFLFLFDYKKLRFLALPLFVFSVLSLVFVLLPTSFNPEILGAQRWIFFNPSPMPEIPLLGRLRFQPSELAKLSLILWLAVLYTRRKKFDLRLLLPFLALVVAPVLLEPDFGTAVILTGIGGAVYFVGGGSLLQLVLFFPLLLAAGAALILSSPYRKERLLTYLYPSLADPERAGYQIKQILIALGSGGLFGLGIGEGRQKYAYLPGVNTDSIFAVVGEEFGFVGAVALILLLFLVIYRGFRVAQHAPDQFGRVLAAGISFWFALQTLVNLGAMVGITPLTGVTLPLISYGGSSLVVTMAALGILLNISKQTVRK</sequence>
<evidence type="ECO:0000256" key="16">
    <source>
        <dbReference type="SAM" id="Phobius"/>
    </source>
</evidence>
<evidence type="ECO:0000256" key="10">
    <source>
        <dbReference type="ARBA" id="ARBA00033270"/>
    </source>
</evidence>
<dbReference type="GO" id="GO:0015648">
    <property type="term" value="F:lipid-linked peptidoglycan transporter activity"/>
    <property type="evidence" value="ECO:0007669"/>
    <property type="project" value="TreeGrafter"/>
</dbReference>